<protein>
    <submittedName>
        <fullName evidence="1">Uncharacterized protein</fullName>
    </submittedName>
</protein>
<evidence type="ECO:0000313" key="2">
    <source>
        <dbReference type="Proteomes" id="UP000606974"/>
    </source>
</evidence>
<dbReference type="SUPFAM" id="SSF48264">
    <property type="entry name" value="Cytochrome P450"/>
    <property type="match status" value="1"/>
</dbReference>
<dbReference type="EMBL" id="JAACFV010000071">
    <property type="protein sequence ID" value="KAF7507329.1"/>
    <property type="molecule type" value="Genomic_DNA"/>
</dbReference>
<evidence type="ECO:0000313" key="1">
    <source>
        <dbReference type="EMBL" id="KAF7507329.1"/>
    </source>
</evidence>
<accession>A0A8H7AFV9</accession>
<comment type="caution">
    <text evidence="1">The sequence shown here is derived from an EMBL/GenBank/DDBJ whole genome shotgun (WGS) entry which is preliminary data.</text>
</comment>
<dbReference type="OrthoDB" id="3945418at2759"/>
<name>A0A8H7AFV9_9EURO</name>
<gene>
    <name evidence="1" type="ORF">GJ744_010763</name>
</gene>
<reference evidence="1" key="1">
    <citation type="submission" date="2020-02" db="EMBL/GenBank/DDBJ databases">
        <authorList>
            <person name="Palmer J.M."/>
        </authorList>
    </citation>
    <scope>NUCLEOTIDE SEQUENCE</scope>
    <source>
        <strain evidence="1">EPUS1.4</strain>
        <tissue evidence="1">Thallus</tissue>
    </source>
</reference>
<organism evidence="1 2">
    <name type="scientific">Endocarpon pusillum</name>
    <dbReference type="NCBI Taxonomy" id="364733"/>
    <lineage>
        <taxon>Eukaryota</taxon>
        <taxon>Fungi</taxon>
        <taxon>Dikarya</taxon>
        <taxon>Ascomycota</taxon>
        <taxon>Pezizomycotina</taxon>
        <taxon>Eurotiomycetes</taxon>
        <taxon>Chaetothyriomycetidae</taxon>
        <taxon>Verrucariales</taxon>
        <taxon>Verrucariaceae</taxon>
        <taxon>Endocarpon</taxon>
    </lineage>
</organism>
<dbReference type="AlphaFoldDB" id="A0A8H7AFV9"/>
<dbReference type="InterPro" id="IPR001128">
    <property type="entry name" value="Cyt_P450"/>
</dbReference>
<dbReference type="Gene3D" id="1.10.630.10">
    <property type="entry name" value="Cytochrome P450"/>
    <property type="match status" value="1"/>
</dbReference>
<dbReference type="InterPro" id="IPR036396">
    <property type="entry name" value="Cyt_P450_sf"/>
</dbReference>
<dbReference type="GO" id="GO:0005506">
    <property type="term" value="F:iron ion binding"/>
    <property type="evidence" value="ECO:0007669"/>
    <property type="project" value="InterPro"/>
</dbReference>
<dbReference type="GO" id="GO:0020037">
    <property type="term" value="F:heme binding"/>
    <property type="evidence" value="ECO:0007669"/>
    <property type="project" value="InterPro"/>
</dbReference>
<proteinExistence type="predicted"/>
<sequence>MPAKHPGKYARLGNELLEEESDEAELQSLPYLKGKIKEGLRLSMANPSRLPRVVPSSGWMFKDTFMPSNTIVRSIMHAFGTSPKSGRVRGSIRIQTGEMGNPN</sequence>
<dbReference type="Pfam" id="PF00067">
    <property type="entry name" value="p450"/>
    <property type="match status" value="1"/>
</dbReference>
<dbReference type="GO" id="GO:0016705">
    <property type="term" value="F:oxidoreductase activity, acting on paired donors, with incorporation or reduction of molecular oxygen"/>
    <property type="evidence" value="ECO:0007669"/>
    <property type="project" value="InterPro"/>
</dbReference>
<dbReference type="Proteomes" id="UP000606974">
    <property type="component" value="Unassembled WGS sequence"/>
</dbReference>
<keyword evidence="2" id="KW-1185">Reference proteome</keyword>
<dbReference type="GO" id="GO:0004497">
    <property type="term" value="F:monooxygenase activity"/>
    <property type="evidence" value="ECO:0007669"/>
    <property type="project" value="InterPro"/>
</dbReference>